<comment type="caution">
    <text evidence="1">The sequence shown here is derived from an EMBL/GenBank/DDBJ whole genome shotgun (WGS) entry which is preliminary data.</text>
</comment>
<name>A0ACC0M2M8_RHOML</name>
<evidence type="ECO:0000313" key="2">
    <source>
        <dbReference type="Proteomes" id="UP001062846"/>
    </source>
</evidence>
<proteinExistence type="predicted"/>
<sequence length="126" mass="13389">MCVNLVPTPDAVPLAEKFAKVHELLGASNVAKILVDVPENQRDNAVNSLVYEVEARLRDPIYGCLDAIALLQWKVVELQQDLAVTRSRLARCAAVAGGSMTSSLSVLSDEELVSVESIGAVVGTGE</sequence>
<organism evidence="1 2">
    <name type="scientific">Rhododendron molle</name>
    <name type="common">Chinese azalea</name>
    <name type="synonym">Azalea mollis</name>
    <dbReference type="NCBI Taxonomy" id="49168"/>
    <lineage>
        <taxon>Eukaryota</taxon>
        <taxon>Viridiplantae</taxon>
        <taxon>Streptophyta</taxon>
        <taxon>Embryophyta</taxon>
        <taxon>Tracheophyta</taxon>
        <taxon>Spermatophyta</taxon>
        <taxon>Magnoliopsida</taxon>
        <taxon>eudicotyledons</taxon>
        <taxon>Gunneridae</taxon>
        <taxon>Pentapetalae</taxon>
        <taxon>asterids</taxon>
        <taxon>Ericales</taxon>
        <taxon>Ericaceae</taxon>
        <taxon>Ericoideae</taxon>
        <taxon>Rhodoreae</taxon>
        <taxon>Rhododendron</taxon>
    </lineage>
</organism>
<gene>
    <name evidence="1" type="ORF">RHMOL_Rhmol10G0156000</name>
</gene>
<protein>
    <submittedName>
        <fullName evidence="1">Uncharacterized protein</fullName>
    </submittedName>
</protein>
<dbReference type="EMBL" id="CM046397">
    <property type="protein sequence ID" value="KAI8535210.1"/>
    <property type="molecule type" value="Genomic_DNA"/>
</dbReference>
<keyword evidence="2" id="KW-1185">Reference proteome</keyword>
<evidence type="ECO:0000313" key="1">
    <source>
        <dbReference type="EMBL" id="KAI8535210.1"/>
    </source>
</evidence>
<accession>A0ACC0M2M8</accession>
<dbReference type="Proteomes" id="UP001062846">
    <property type="component" value="Chromosome 10"/>
</dbReference>
<reference evidence="1" key="1">
    <citation type="submission" date="2022-02" db="EMBL/GenBank/DDBJ databases">
        <title>Plant Genome Project.</title>
        <authorList>
            <person name="Zhang R.-G."/>
        </authorList>
    </citation>
    <scope>NUCLEOTIDE SEQUENCE</scope>
    <source>
        <strain evidence="1">AT1</strain>
    </source>
</reference>